<reference evidence="4" key="1">
    <citation type="submission" date="2020-12" db="EMBL/GenBank/DDBJ databases">
        <authorList>
            <person name="Iha C."/>
        </authorList>
    </citation>
    <scope>NUCLEOTIDE SEQUENCE</scope>
</reference>
<feature type="chain" id="PRO_5035888260" description="Saposin B-type domain-containing protein" evidence="2">
    <location>
        <begin position="20"/>
        <end position="342"/>
    </location>
</feature>
<evidence type="ECO:0000313" key="5">
    <source>
        <dbReference type="Proteomes" id="UP000708148"/>
    </source>
</evidence>
<evidence type="ECO:0000256" key="2">
    <source>
        <dbReference type="SAM" id="SignalP"/>
    </source>
</evidence>
<dbReference type="InterPro" id="IPR008139">
    <property type="entry name" value="SaposinB_dom"/>
</dbReference>
<keyword evidence="2" id="KW-0732">Signal</keyword>
<feature type="signal peptide" evidence="2">
    <location>
        <begin position="1"/>
        <end position="19"/>
    </location>
</feature>
<evidence type="ECO:0000256" key="1">
    <source>
        <dbReference type="ARBA" id="ARBA00023157"/>
    </source>
</evidence>
<dbReference type="PROSITE" id="PS50015">
    <property type="entry name" value="SAP_B"/>
    <property type="match status" value="3"/>
</dbReference>
<dbReference type="InterPro" id="IPR011001">
    <property type="entry name" value="Saposin-like"/>
</dbReference>
<dbReference type="Proteomes" id="UP000708148">
    <property type="component" value="Unassembled WGS sequence"/>
</dbReference>
<proteinExistence type="predicted"/>
<name>A0A8S1J5J5_9CHLO</name>
<evidence type="ECO:0000259" key="3">
    <source>
        <dbReference type="PROSITE" id="PS50015"/>
    </source>
</evidence>
<organism evidence="4 5">
    <name type="scientific">Ostreobium quekettii</name>
    <dbReference type="NCBI Taxonomy" id="121088"/>
    <lineage>
        <taxon>Eukaryota</taxon>
        <taxon>Viridiplantae</taxon>
        <taxon>Chlorophyta</taxon>
        <taxon>core chlorophytes</taxon>
        <taxon>Ulvophyceae</taxon>
        <taxon>TCBD clade</taxon>
        <taxon>Bryopsidales</taxon>
        <taxon>Ostreobineae</taxon>
        <taxon>Ostreobiaceae</taxon>
        <taxon>Ostreobium</taxon>
    </lineage>
</organism>
<protein>
    <recommendedName>
        <fullName evidence="3">Saposin B-type domain-containing protein</fullName>
    </recommendedName>
</protein>
<feature type="domain" description="Saposin B-type" evidence="3">
    <location>
        <begin position="133"/>
        <end position="219"/>
    </location>
</feature>
<dbReference type="PANTHER" id="PTHR11480">
    <property type="entry name" value="SAPOSIN-RELATED"/>
    <property type="match status" value="1"/>
</dbReference>
<gene>
    <name evidence="4" type="ORF">OSTQU699_LOCUS7776</name>
</gene>
<keyword evidence="5" id="KW-1185">Reference proteome</keyword>
<comment type="caution">
    <text evidence="4">The sequence shown here is derived from an EMBL/GenBank/DDBJ whole genome shotgun (WGS) entry which is preliminary data.</text>
</comment>
<dbReference type="AlphaFoldDB" id="A0A8S1J5J5"/>
<evidence type="ECO:0000313" key="4">
    <source>
        <dbReference type="EMBL" id="CAD7702419.1"/>
    </source>
</evidence>
<keyword evidence="1" id="KW-1015">Disulfide bond</keyword>
<dbReference type="SUPFAM" id="SSF47862">
    <property type="entry name" value="Saposin"/>
    <property type="match status" value="2"/>
</dbReference>
<accession>A0A8S1J5J5</accession>
<sequence>MACVACLAVALLLAASVHCRVDDEPAMLWPGAGDPLSQVHNDGCKVCGVFVDMIQDALEDPRVEDWLLDVVEHSMCPRLPESLEEKCVENAPTFVPDVIHWLEGITNTALCSDIDVCGPAALDSVVVQEDQDEDFDCTVCKNLTAIVKKEAGKVQPDTLVDKIEQLKEQCDELGNEGIQDRCKQLIDKYGYMLVYFIEREKDQDIDKACADLGMCPMLFKTPVIDPIPSDLVKKMMGYRAASNATDKCQRCKAVAQDALDDLANPDTQRAVAAFISKPCTWVPAYEAECTSAMTNITINVLNDIATDTTADEACTNLAFCGGHKDSPEWYIRDESVQPAHVY</sequence>
<dbReference type="EMBL" id="CAJHUC010001821">
    <property type="protein sequence ID" value="CAD7702419.1"/>
    <property type="molecule type" value="Genomic_DNA"/>
</dbReference>
<feature type="domain" description="Saposin B-type" evidence="3">
    <location>
        <begin position="40"/>
        <end position="121"/>
    </location>
</feature>
<dbReference type="Gene3D" id="1.10.225.10">
    <property type="entry name" value="Saposin-like"/>
    <property type="match status" value="3"/>
</dbReference>
<feature type="domain" description="Saposin B-type" evidence="3">
    <location>
        <begin position="244"/>
        <end position="324"/>
    </location>
</feature>
<dbReference type="InterPro" id="IPR051428">
    <property type="entry name" value="Sphingo_Act-Surfact_Prot"/>
</dbReference>
<dbReference type="OrthoDB" id="69496at2759"/>
<dbReference type="SMART" id="SM00741">
    <property type="entry name" value="SapB"/>
    <property type="match status" value="3"/>
</dbReference>